<feature type="region of interest" description="Disordered" evidence="10">
    <location>
        <begin position="247"/>
        <end position="280"/>
    </location>
</feature>
<evidence type="ECO:0000256" key="7">
    <source>
        <dbReference type="ARBA" id="ARBA00023242"/>
    </source>
</evidence>
<evidence type="ECO:0000256" key="5">
    <source>
        <dbReference type="ARBA" id="ARBA00022771"/>
    </source>
</evidence>
<dbReference type="PROSITE" id="PS51017">
    <property type="entry name" value="CCT"/>
    <property type="match status" value="1"/>
</dbReference>
<dbReference type="CDD" id="cd19821">
    <property type="entry name" value="Bbox1_BBX-like"/>
    <property type="match status" value="1"/>
</dbReference>
<dbReference type="GO" id="GO:0008270">
    <property type="term" value="F:zinc ion binding"/>
    <property type="evidence" value="ECO:0007669"/>
    <property type="project" value="UniProtKB-KW"/>
</dbReference>
<accession>A0A7J0FNG7</accession>
<evidence type="ECO:0000313" key="13">
    <source>
        <dbReference type="EMBL" id="GFZ00262.1"/>
    </source>
</evidence>
<comment type="caution">
    <text evidence="13">The sequence shown here is derived from an EMBL/GenBank/DDBJ whole genome shotgun (WGS) entry which is preliminary data.</text>
</comment>
<evidence type="ECO:0000256" key="8">
    <source>
        <dbReference type="PROSITE-ProRule" id="PRU00024"/>
    </source>
</evidence>
<dbReference type="InterPro" id="IPR000315">
    <property type="entry name" value="Znf_B-box"/>
</dbReference>
<name>A0A7J0FNG7_9ERIC</name>
<feature type="domain" description="B box-type" evidence="11">
    <location>
        <begin position="43"/>
        <end position="87"/>
    </location>
</feature>
<dbReference type="EMBL" id="BJWL01000013">
    <property type="protein sequence ID" value="GFZ00262.1"/>
    <property type="molecule type" value="Genomic_DNA"/>
</dbReference>
<dbReference type="Pfam" id="PF06203">
    <property type="entry name" value="CCT"/>
    <property type="match status" value="1"/>
</dbReference>
<dbReference type="OrthoDB" id="1588981at2759"/>
<evidence type="ECO:0000256" key="6">
    <source>
        <dbReference type="ARBA" id="ARBA00022833"/>
    </source>
</evidence>
<comment type="subcellular location">
    <subcellularLocation>
        <location evidence="1 9">Nucleus</location>
    </subcellularLocation>
</comment>
<dbReference type="PROSITE" id="PS50119">
    <property type="entry name" value="ZF_BBOX"/>
    <property type="match status" value="1"/>
</dbReference>
<dbReference type="InterPro" id="IPR049808">
    <property type="entry name" value="CONSTANS-like_Bbox1"/>
</dbReference>
<evidence type="ECO:0000256" key="2">
    <source>
        <dbReference type="ARBA" id="ARBA00010024"/>
    </source>
</evidence>
<evidence type="ECO:0000256" key="4">
    <source>
        <dbReference type="ARBA" id="ARBA00022737"/>
    </source>
</evidence>
<keyword evidence="6" id="KW-0862">Zinc</keyword>
<dbReference type="AlphaFoldDB" id="A0A7J0FNG7"/>
<organism evidence="13 14">
    <name type="scientific">Actinidia rufa</name>
    <dbReference type="NCBI Taxonomy" id="165716"/>
    <lineage>
        <taxon>Eukaryota</taxon>
        <taxon>Viridiplantae</taxon>
        <taxon>Streptophyta</taxon>
        <taxon>Embryophyta</taxon>
        <taxon>Tracheophyta</taxon>
        <taxon>Spermatophyta</taxon>
        <taxon>Magnoliopsida</taxon>
        <taxon>eudicotyledons</taxon>
        <taxon>Gunneridae</taxon>
        <taxon>Pentapetalae</taxon>
        <taxon>asterids</taxon>
        <taxon>Ericales</taxon>
        <taxon>Actinidiaceae</taxon>
        <taxon>Actinidia</taxon>
    </lineage>
</organism>
<reference evidence="13 14" key="1">
    <citation type="submission" date="2019-07" db="EMBL/GenBank/DDBJ databases">
        <title>De Novo Assembly of kiwifruit Actinidia rufa.</title>
        <authorList>
            <person name="Sugita-Konishi S."/>
            <person name="Sato K."/>
            <person name="Mori E."/>
            <person name="Abe Y."/>
            <person name="Kisaki G."/>
            <person name="Hamano K."/>
            <person name="Suezawa K."/>
            <person name="Otani M."/>
            <person name="Fukuda T."/>
            <person name="Manabe T."/>
            <person name="Gomi K."/>
            <person name="Tabuchi M."/>
            <person name="Akimitsu K."/>
            <person name="Kataoka I."/>
        </authorList>
    </citation>
    <scope>NUCLEOTIDE SEQUENCE [LARGE SCALE GENOMIC DNA]</scope>
    <source>
        <strain evidence="14">cv. Fuchu</strain>
    </source>
</reference>
<dbReference type="GO" id="GO:0006355">
    <property type="term" value="P:regulation of DNA-templated transcription"/>
    <property type="evidence" value="ECO:0007669"/>
    <property type="project" value="UniProtKB-ARBA"/>
</dbReference>
<evidence type="ECO:0000313" key="14">
    <source>
        <dbReference type="Proteomes" id="UP000585474"/>
    </source>
</evidence>
<dbReference type="SMART" id="SM00336">
    <property type="entry name" value="BBOX"/>
    <property type="match status" value="2"/>
</dbReference>
<comment type="similarity">
    <text evidence="2">Belongs to the CONSTANS family.</text>
</comment>
<feature type="domain" description="CCT" evidence="12">
    <location>
        <begin position="495"/>
        <end position="537"/>
    </location>
</feature>
<evidence type="ECO:0000256" key="10">
    <source>
        <dbReference type="SAM" id="MobiDB-lite"/>
    </source>
</evidence>
<evidence type="ECO:0000256" key="1">
    <source>
        <dbReference type="ARBA" id="ARBA00004123"/>
    </source>
</evidence>
<keyword evidence="3" id="KW-0479">Metal-binding</keyword>
<evidence type="ECO:0000256" key="3">
    <source>
        <dbReference type="ARBA" id="ARBA00022723"/>
    </source>
</evidence>
<sequence length="548" mass="61708">MEKVCQFCVALRPVVYCKADAAQLCLSCDAKVHSANALSNRHPRTLLCEACRYRAAYVRCSDHRMFMCRGCDNNLHDHTSRHRKRVIRSYMGCPSAKDFAVLWGFQLKELENSTLQDRFVSTSSVSVVTGSENSDILGQSKSCSYIGGPPLASQVSNRTSFFEAVTSPVGNMTSIRAEPDFGPRSQQTEVFNEGKQLPNTYIVLQQILDLERLQLTEGVKNSSLIRGKQQIDKSPFNYDKTWELDNNLDESSQHPLGLGADPRQELKEEHSNSSFLPLEHLTSSPTIGNTMPGEPFWQCKSPPRNFQLWSQNMQDLGICEELACIDDFNIPEVDLTFQNFEELFGCDQDLTRALPDDKDMRCSSVGKDTSLNGLITAVQKKLRFALMLPFALSIIQVSELLEASFQHGCFDAIKEEEASVASSVYTNQSAYQDKDIVPSDQASHCFGNKDFSRPIQPSYSALSLPLSRFSAETNTTDFMDSCFSTDLKNPELEAKENAMMRYKDKKKVRRYDKQIRYASQKARADTRKRVKGRFVKVEGSTGHRPAIN</sequence>
<evidence type="ECO:0000259" key="12">
    <source>
        <dbReference type="PROSITE" id="PS51017"/>
    </source>
</evidence>
<dbReference type="Proteomes" id="UP000585474">
    <property type="component" value="Unassembled WGS sequence"/>
</dbReference>
<dbReference type="PANTHER" id="PTHR31717">
    <property type="entry name" value="ZINC FINGER PROTEIN CONSTANS-LIKE 10"/>
    <property type="match status" value="1"/>
</dbReference>
<keyword evidence="4" id="KW-0677">Repeat</keyword>
<evidence type="ECO:0000259" key="11">
    <source>
        <dbReference type="PROSITE" id="PS50119"/>
    </source>
</evidence>
<evidence type="ECO:0000256" key="9">
    <source>
        <dbReference type="PROSITE-ProRule" id="PRU00357"/>
    </source>
</evidence>
<keyword evidence="7 9" id="KW-0539">Nucleus</keyword>
<protein>
    <submittedName>
        <fullName evidence="13">B-box zinc finger family protein</fullName>
    </submittedName>
</protein>
<proteinExistence type="inferred from homology"/>
<dbReference type="PANTHER" id="PTHR31717:SF40">
    <property type="entry name" value="ZINC FINGER PROTEIN CONSTANS-LIKE 10"/>
    <property type="match status" value="1"/>
</dbReference>
<keyword evidence="14" id="KW-1185">Reference proteome</keyword>
<feature type="compositionally biased region" description="Basic and acidic residues" evidence="10">
    <location>
        <begin position="262"/>
        <end position="271"/>
    </location>
</feature>
<dbReference type="InterPro" id="IPR010402">
    <property type="entry name" value="CCT_domain"/>
</dbReference>
<gene>
    <name evidence="13" type="ORF">Acr_13g0016610</name>
</gene>
<keyword evidence="5 8" id="KW-0863">Zinc-finger</keyword>
<dbReference type="GO" id="GO:0005634">
    <property type="term" value="C:nucleus"/>
    <property type="evidence" value="ECO:0007669"/>
    <property type="project" value="UniProtKB-SubCell"/>
</dbReference>